<protein>
    <submittedName>
        <fullName evidence="1">Uncharacterized protein</fullName>
    </submittedName>
</protein>
<dbReference type="Proteomes" id="UP001209540">
    <property type="component" value="Unassembled WGS sequence"/>
</dbReference>
<proteinExistence type="predicted"/>
<organism evidence="1 2">
    <name type="scientific">Phascolomyces articulosus</name>
    <dbReference type="NCBI Taxonomy" id="60185"/>
    <lineage>
        <taxon>Eukaryota</taxon>
        <taxon>Fungi</taxon>
        <taxon>Fungi incertae sedis</taxon>
        <taxon>Mucoromycota</taxon>
        <taxon>Mucoromycotina</taxon>
        <taxon>Mucoromycetes</taxon>
        <taxon>Mucorales</taxon>
        <taxon>Lichtheimiaceae</taxon>
        <taxon>Phascolomyces</taxon>
    </lineage>
</organism>
<dbReference type="EMBL" id="JAIXMP010000031">
    <property type="protein sequence ID" value="KAI9250956.1"/>
    <property type="molecule type" value="Genomic_DNA"/>
</dbReference>
<comment type="caution">
    <text evidence="1">The sequence shown here is derived from an EMBL/GenBank/DDBJ whole genome shotgun (WGS) entry which is preliminary data.</text>
</comment>
<accession>A0AAD5JRG2</accession>
<dbReference type="AlphaFoldDB" id="A0AAD5JRG2"/>
<evidence type="ECO:0000313" key="1">
    <source>
        <dbReference type="EMBL" id="KAI9250956.1"/>
    </source>
</evidence>
<evidence type="ECO:0000313" key="2">
    <source>
        <dbReference type="Proteomes" id="UP001209540"/>
    </source>
</evidence>
<name>A0AAD5JRG2_9FUNG</name>
<keyword evidence="2" id="KW-1185">Reference proteome</keyword>
<reference evidence="1" key="1">
    <citation type="journal article" date="2022" name="IScience">
        <title>Evolution of zygomycete secretomes and the origins of terrestrial fungal ecologies.</title>
        <authorList>
            <person name="Chang Y."/>
            <person name="Wang Y."/>
            <person name="Mondo S."/>
            <person name="Ahrendt S."/>
            <person name="Andreopoulos W."/>
            <person name="Barry K."/>
            <person name="Beard J."/>
            <person name="Benny G.L."/>
            <person name="Blankenship S."/>
            <person name="Bonito G."/>
            <person name="Cuomo C."/>
            <person name="Desiro A."/>
            <person name="Gervers K.A."/>
            <person name="Hundley H."/>
            <person name="Kuo A."/>
            <person name="LaButti K."/>
            <person name="Lang B.F."/>
            <person name="Lipzen A."/>
            <person name="O'Donnell K."/>
            <person name="Pangilinan J."/>
            <person name="Reynolds N."/>
            <person name="Sandor L."/>
            <person name="Smith M.E."/>
            <person name="Tsang A."/>
            <person name="Grigoriev I.V."/>
            <person name="Stajich J.E."/>
            <person name="Spatafora J.W."/>
        </authorList>
    </citation>
    <scope>NUCLEOTIDE SEQUENCE</scope>
    <source>
        <strain evidence="1">RSA 2281</strain>
    </source>
</reference>
<sequence>MNNIPPPFFNQQLFEQYTQKPNINIQNCAYQQIIRDVTITIDHIVQSQLLVLFDIRAQVNFLQFEPEVACGDTPKMIQYAPDLATGYIRQDLEQLRSKWSDDDCLVEDHIMSIHGGESNVFIGSDTWRQRVFEHVDGSTCEDFMLKTENKAKFWP</sequence>
<reference evidence="1" key="2">
    <citation type="submission" date="2023-02" db="EMBL/GenBank/DDBJ databases">
        <authorList>
            <consortium name="DOE Joint Genome Institute"/>
            <person name="Mondo S.J."/>
            <person name="Chang Y."/>
            <person name="Wang Y."/>
            <person name="Ahrendt S."/>
            <person name="Andreopoulos W."/>
            <person name="Barry K."/>
            <person name="Beard J."/>
            <person name="Benny G.L."/>
            <person name="Blankenship S."/>
            <person name="Bonito G."/>
            <person name="Cuomo C."/>
            <person name="Desiro A."/>
            <person name="Gervers K.A."/>
            <person name="Hundley H."/>
            <person name="Kuo A."/>
            <person name="LaButti K."/>
            <person name="Lang B.F."/>
            <person name="Lipzen A."/>
            <person name="O'Donnell K."/>
            <person name="Pangilinan J."/>
            <person name="Reynolds N."/>
            <person name="Sandor L."/>
            <person name="Smith M.W."/>
            <person name="Tsang A."/>
            <person name="Grigoriev I.V."/>
            <person name="Stajich J.E."/>
            <person name="Spatafora J.W."/>
        </authorList>
    </citation>
    <scope>NUCLEOTIDE SEQUENCE</scope>
    <source>
        <strain evidence="1">RSA 2281</strain>
    </source>
</reference>
<gene>
    <name evidence="1" type="ORF">BDA99DRAFT_563874</name>
</gene>